<evidence type="ECO:0000313" key="10">
    <source>
        <dbReference type="Proteomes" id="UP000053789"/>
    </source>
</evidence>
<dbReference type="GO" id="GO:0031145">
    <property type="term" value="P:anaphase-promoting complex-dependent catabolic process"/>
    <property type="evidence" value="ECO:0007669"/>
    <property type="project" value="InterPro"/>
</dbReference>
<dbReference type="EMBL" id="KN847000">
    <property type="protein sequence ID" value="KIW88242.1"/>
    <property type="molecule type" value="Genomic_DNA"/>
</dbReference>
<feature type="region of interest" description="Disordered" evidence="6">
    <location>
        <begin position="111"/>
        <end position="146"/>
    </location>
</feature>
<dbReference type="SUPFAM" id="SSF50969">
    <property type="entry name" value="YVTN repeat-like/Quinoprotein amine dehydrogenase"/>
    <property type="match status" value="1"/>
</dbReference>
<feature type="domain" description="Anaphase-promoting complex subunit 4 long" evidence="8">
    <location>
        <begin position="334"/>
        <end position="531"/>
    </location>
</feature>
<keyword evidence="10" id="KW-1185">Reference proteome</keyword>
<dbReference type="GeneID" id="27704281"/>
<dbReference type="InterPro" id="IPR015943">
    <property type="entry name" value="WD40/YVTN_repeat-like_dom_sf"/>
</dbReference>
<proteinExistence type="predicted"/>
<evidence type="ECO:0000256" key="4">
    <source>
        <dbReference type="ARBA" id="ARBA00022786"/>
    </source>
</evidence>
<reference evidence="9" key="1">
    <citation type="submission" date="2015-01" db="EMBL/GenBank/DDBJ databases">
        <title>The Genome Sequence of Cladophialophora bantiana CBS 173.52.</title>
        <authorList>
            <consortium name="The Broad Institute Genomics Platform"/>
            <person name="Cuomo C."/>
            <person name="de Hoog S."/>
            <person name="Gorbushina A."/>
            <person name="Stielow B."/>
            <person name="Teixiera M."/>
            <person name="Abouelleil A."/>
            <person name="Chapman S.B."/>
            <person name="Priest M."/>
            <person name="Young S.K."/>
            <person name="Wortman J."/>
            <person name="Nusbaum C."/>
            <person name="Birren B."/>
        </authorList>
    </citation>
    <scope>NUCLEOTIDE SEQUENCE [LARGE SCALE GENOMIC DNA]</scope>
    <source>
        <strain evidence="9">CBS 173.52</strain>
    </source>
</reference>
<dbReference type="InterPro" id="IPR011044">
    <property type="entry name" value="Quino_amine_DH_bsu"/>
</dbReference>
<keyword evidence="3" id="KW-0498">Mitosis</keyword>
<organism evidence="9 10">
    <name type="scientific">Cladophialophora bantiana (strain ATCC 10958 / CBS 173.52 / CDC B-1940 / NIH 8579)</name>
    <name type="common">Xylohypha bantiana</name>
    <dbReference type="NCBI Taxonomy" id="1442370"/>
    <lineage>
        <taxon>Eukaryota</taxon>
        <taxon>Fungi</taxon>
        <taxon>Dikarya</taxon>
        <taxon>Ascomycota</taxon>
        <taxon>Pezizomycotina</taxon>
        <taxon>Eurotiomycetes</taxon>
        <taxon>Chaetothyriomycetidae</taxon>
        <taxon>Chaetothyriales</taxon>
        <taxon>Herpotrichiellaceae</taxon>
        <taxon>Cladophialophora</taxon>
    </lineage>
</organism>
<dbReference type="RefSeq" id="XP_016614911.1">
    <property type="nucleotide sequence ID" value="XM_016769065.1"/>
</dbReference>
<name>A0A0D2FNF1_CLAB1</name>
<protein>
    <recommendedName>
        <fullName evidence="1">Anaphase-promoting complex subunit 4</fullName>
    </recommendedName>
</protein>
<dbReference type="PANTHER" id="PTHR13260">
    <property type="entry name" value="ANAPHASE PROMOTING COMPLEX SUBUNIT 4 APC4"/>
    <property type="match status" value="1"/>
</dbReference>
<dbReference type="GO" id="GO:0005680">
    <property type="term" value="C:anaphase-promoting complex"/>
    <property type="evidence" value="ECO:0007669"/>
    <property type="project" value="InterPro"/>
</dbReference>
<dbReference type="Pfam" id="PF12894">
    <property type="entry name" value="ANAPC4_WD40"/>
    <property type="match status" value="1"/>
</dbReference>
<evidence type="ECO:0000259" key="7">
    <source>
        <dbReference type="Pfam" id="PF12894"/>
    </source>
</evidence>
<dbReference type="Proteomes" id="UP000053789">
    <property type="component" value="Unassembled WGS sequence"/>
</dbReference>
<dbReference type="InterPro" id="IPR024789">
    <property type="entry name" value="APC4"/>
</dbReference>
<gene>
    <name evidence="9" type="ORF">Z519_11353</name>
</gene>
<keyword evidence="5" id="KW-0131">Cell cycle</keyword>
<feature type="domain" description="Anaphase-promoting complex subunit 4-like WD40" evidence="7">
    <location>
        <begin position="19"/>
        <end position="126"/>
    </location>
</feature>
<dbReference type="InterPro" id="IPR024977">
    <property type="entry name" value="Apc4-like_WD40_dom"/>
</dbReference>
<dbReference type="InterPro" id="IPR024790">
    <property type="entry name" value="APC4_long_dom"/>
</dbReference>
<dbReference type="GO" id="GO:0070979">
    <property type="term" value="P:protein K11-linked ubiquitination"/>
    <property type="evidence" value="ECO:0007669"/>
    <property type="project" value="TreeGrafter"/>
</dbReference>
<dbReference type="AlphaFoldDB" id="A0A0D2FNF1"/>
<evidence type="ECO:0000313" key="9">
    <source>
        <dbReference type="EMBL" id="KIW88242.1"/>
    </source>
</evidence>
<sequence>MHQISKRMLTDPFVPSLFAYCPTMDLVVTVTGKGIMDVWRLNGQRVFGSNFPKDEGTGGDVGGNAAANKSGGGNVRAVAWRRDGQILAIACADGSLSLINTFTGKIAHRISSQNQKPTPSTSSPVPSQTQTLRRSSRIPSFPSSQATPIRRTITTIAWTKHFVDPSPTTVRSHLNAPNSTVSLDQILSLRADVDRLLQLKSDLPRELSSIDVEVSLPKLATLPPTGLGADDDVFSSRASVDVLFHGGSTTGSSGVGGVDALLVGSSDADGGCNVQLRVFDSFEIGTVDLKGLLPSGPAVGSALRVMRMESHPFMSAVFLIMEQLPKDEAESSLHLLSLDLSFIPQTGRNLPLVARKVSQLGNLLRYISQVRTQLVAEIKAAFDLPGRFLRNINESLAERDEDADFIYAAHHLAVTGVCEPKLKEWLVDEVGDRGLKRWENAVGDCLEVVRRMTSECLLPALERSLVVLSRLDGLAKFGPTSSKLGLDEKNIKRVTETIDALGILGEDLLLDVVVETREFAAFIKWLKWECEVEAMEEGSERAEEMRESWTGEGELRLVLDYVGGAIKESRLKKYLLEERKAQEGGMVASSDDSDLGFYTEYVKRRASGSRGNSMPTVGELVDRLQRQCDAVFAQIAETLRKSILSSYLLELPRQCSGENMDVRVIPDEIDPSLYRLFVLCKDREEKAHLQQVVVKLQRGGAKGVQHTMGSKSLAIPNVHEILDAKFVDDDAFLVLAETSSDVKLYWKEISADGEGSWDVRHVFQRGKIDGVMKPVRLDVNGRVGRRVVTVLDEAGLGYVVLDLDADDNTPEADSEEDELMTE</sequence>
<dbReference type="Pfam" id="PF12896">
    <property type="entry name" value="ANAPC4"/>
    <property type="match status" value="1"/>
</dbReference>
<feature type="compositionally biased region" description="Low complexity" evidence="6">
    <location>
        <begin position="117"/>
        <end position="146"/>
    </location>
</feature>
<evidence type="ECO:0000259" key="8">
    <source>
        <dbReference type="Pfam" id="PF12896"/>
    </source>
</evidence>
<evidence type="ECO:0000256" key="3">
    <source>
        <dbReference type="ARBA" id="ARBA00022776"/>
    </source>
</evidence>
<keyword evidence="4" id="KW-0833">Ubl conjugation pathway</keyword>
<dbReference type="PANTHER" id="PTHR13260:SF0">
    <property type="entry name" value="ANAPHASE-PROMOTING COMPLEX SUBUNIT 4"/>
    <property type="match status" value="1"/>
</dbReference>
<accession>A0A0D2FNF1</accession>
<keyword evidence="2" id="KW-0132">Cell division</keyword>
<dbReference type="OrthoDB" id="2110451at2759"/>
<evidence type="ECO:0000256" key="6">
    <source>
        <dbReference type="SAM" id="MobiDB-lite"/>
    </source>
</evidence>
<dbReference type="VEuPathDB" id="FungiDB:Z519_11353"/>
<dbReference type="HOGENOM" id="CLU_011501_0_0_1"/>
<evidence type="ECO:0000256" key="5">
    <source>
        <dbReference type="ARBA" id="ARBA00023306"/>
    </source>
</evidence>
<evidence type="ECO:0000256" key="1">
    <source>
        <dbReference type="ARBA" id="ARBA00016067"/>
    </source>
</evidence>
<evidence type="ECO:0000256" key="2">
    <source>
        <dbReference type="ARBA" id="ARBA00022618"/>
    </source>
</evidence>
<dbReference type="Gene3D" id="2.130.10.10">
    <property type="entry name" value="YVTN repeat-like/Quinoprotein amine dehydrogenase"/>
    <property type="match status" value="1"/>
</dbReference>
<dbReference type="GO" id="GO:0034399">
    <property type="term" value="C:nuclear periphery"/>
    <property type="evidence" value="ECO:0007669"/>
    <property type="project" value="TreeGrafter"/>
</dbReference>
<dbReference type="GO" id="GO:0051301">
    <property type="term" value="P:cell division"/>
    <property type="evidence" value="ECO:0007669"/>
    <property type="project" value="UniProtKB-KW"/>
</dbReference>